<feature type="region of interest" description="Disordered" evidence="5">
    <location>
        <begin position="522"/>
        <end position="561"/>
    </location>
</feature>
<sequence length="561" mass="61043">TVEAVVVHGASSTSSLQSSRISTGRKPTHDFLSLCSHPTLQPDPKPTPPPSSQGSHLKTHDFLQPLDCVGAKEETSRVDTTRIASEKPPPPAPPPPLQHVLPGGIGTYTISPIPYFHNQQRIPKPELSPPMMFTAAAQAGGGNERNVVDEISNSNSSSYAAAASGFTLWDESGSGKKGQTRKENNAGERASIRADGAATMGQWPAVERRSQSLTNTPLSGFSSRSSSQLVPSLGSGLKSQSFMDMLRSAKGTSQDDDLDDEEDFVTKKESSSTSQIHRDLRVKAEARGVGNDQKLNTPRSKHSATEQRRRSKINDRFQMLRQLIPNSDQKRDKASFLLEVIEYIQFLQEKTSKYETPYQGWNHEPAKLLNWQRNNQQLVPEGTVAFAPKLEEEKNNIPVPVLGTTQGVVIDRPETLNRATPATGAFPLSAQSNSFISPVIAGNPVNQLHTRVAASETLEPSQSSRTHTQPLKEEGGDEEVHAGNISISSVYSQGLAKTLREALENSGVDLTKASISVEIELAKQSSSFKDHEPRGLVSTGNDDPKQTRQPKRLKTNNNNTS</sequence>
<evidence type="ECO:0000313" key="7">
    <source>
        <dbReference type="EMBL" id="KAH0861322.1"/>
    </source>
</evidence>
<dbReference type="SUPFAM" id="SSF47459">
    <property type="entry name" value="HLH, helix-loop-helix DNA-binding domain"/>
    <property type="match status" value="1"/>
</dbReference>
<feature type="region of interest" description="Disordered" evidence="5">
    <location>
        <begin position="73"/>
        <end position="97"/>
    </location>
</feature>
<proteinExistence type="predicted"/>
<name>A0ABQ7XZF9_BRANA</name>
<evidence type="ECO:0000256" key="5">
    <source>
        <dbReference type="SAM" id="MobiDB-lite"/>
    </source>
</evidence>
<feature type="region of interest" description="Disordered" evidence="5">
    <location>
        <begin position="249"/>
        <end position="311"/>
    </location>
</feature>
<feature type="domain" description="BHLH" evidence="6">
    <location>
        <begin position="297"/>
        <end position="347"/>
    </location>
</feature>
<feature type="non-terminal residue" evidence="7">
    <location>
        <position position="1"/>
    </location>
</feature>
<keyword evidence="4" id="KW-0539">Nucleus</keyword>
<evidence type="ECO:0000259" key="6">
    <source>
        <dbReference type="PROSITE" id="PS50888"/>
    </source>
</evidence>
<feature type="compositionally biased region" description="Pro residues" evidence="5">
    <location>
        <begin position="41"/>
        <end position="51"/>
    </location>
</feature>
<dbReference type="PROSITE" id="PS50888">
    <property type="entry name" value="BHLH"/>
    <property type="match status" value="1"/>
</dbReference>
<protein>
    <recommendedName>
        <fullName evidence="6">BHLH domain-containing protein</fullName>
    </recommendedName>
</protein>
<feature type="region of interest" description="Disordered" evidence="5">
    <location>
        <begin position="1"/>
        <end position="58"/>
    </location>
</feature>
<dbReference type="Gene3D" id="4.10.280.10">
    <property type="entry name" value="Helix-loop-helix DNA-binding domain"/>
    <property type="match status" value="1"/>
</dbReference>
<reference evidence="7 8" key="1">
    <citation type="submission" date="2021-05" db="EMBL/GenBank/DDBJ databases">
        <title>Genome Assembly of Synthetic Allotetraploid Brassica napus Reveals Homoeologous Exchanges between Subgenomes.</title>
        <authorList>
            <person name="Davis J.T."/>
        </authorList>
    </citation>
    <scope>NUCLEOTIDE SEQUENCE [LARGE SCALE GENOMIC DNA]</scope>
    <source>
        <strain evidence="8">cv. Da-Ae</strain>
        <tissue evidence="7">Seedling</tissue>
    </source>
</reference>
<comment type="caution">
    <text evidence="7">The sequence shown here is derived from an EMBL/GenBank/DDBJ whole genome shotgun (WGS) entry which is preliminary data.</text>
</comment>
<feature type="compositionally biased region" description="Low complexity" evidence="5">
    <location>
        <begin position="11"/>
        <end position="22"/>
    </location>
</feature>
<feature type="compositionally biased region" description="Basic and acidic residues" evidence="5">
    <location>
        <begin position="264"/>
        <end position="286"/>
    </location>
</feature>
<feature type="compositionally biased region" description="Pro residues" evidence="5">
    <location>
        <begin position="87"/>
        <end position="97"/>
    </location>
</feature>
<evidence type="ECO:0000256" key="3">
    <source>
        <dbReference type="ARBA" id="ARBA00023163"/>
    </source>
</evidence>
<dbReference type="Pfam" id="PF00010">
    <property type="entry name" value="HLH"/>
    <property type="match status" value="1"/>
</dbReference>
<dbReference type="EMBL" id="JAGKQM010000019">
    <property type="protein sequence ID" value="KAH0861322.1"/>
    <property type="molecule type" value="Genomic_DNA"/>
</dbReference>
<evidence type="ECO:0000313" key="8">
    <source>
        <dbReference type="Proteomes" id="UP000824890"/>
    </source>
</evidence>
<dbReference type="PANTHER" id="PTHR46412:SF3">
    <property type="entry name" value="TRANSCRIPTION FACTOR BIM1"/>
    <property type="match status" value="1"/>
</dbReference>
<accession>A0ABQ7XZF9</accession>
<dbReference type="SMART" id="SM00353">
    <property type="entry name" value="HLH"/>
    <property type="match status" value="1"/>
</dbReference>
<dbReference type="CDD" id="cd11453">
    <property type="entry name" value="bHLH_AtBIM_like"/>
    <property type="match status" value="1"/>
</dbReference>
<dbReference type="Proteomes" id="UP000824890">
    <property type="component" value="Unassembled WGS sequence"/>
</dbReference>
<feature type="compositionally biased region" description="Low complexity" evidence="5">
    <location>
        <begin position="219"/>
        <end position="236"/>
    </location>
</feature>
<feature type="compositionally biased region" description="Basic and acidic residues" evidence="5">
    <location>
        <begin position="180"/>
        <end position="192"/>
    </location>
</feature>
<evidence type="ECO:0000256" key="2">
    <source>
        <dbReference type="ARBA" id="ARBA00023015"/>
    </source>
</evidence>
<keyword evidence="2" id="KW-0805">Transcription regulation</keyword>
<dbReference type="InterPro" id="IPR011598">
    <property type="entry name" value="bHLH_dom"/>
</dbReference>
<dbReference type="PANTHER" id="PTHR46412">
    <property type="entry name" value="BES1-INTERACTING MYC-LIKE PROTEIN"/>
    <property type="match status" value="1"/>
</dbReference>
<feature type="region of interest" description="Disordered" evidence="5">
    <location>
        <begin position="454"/>
        <end position="483"/>
    </location>
</feature>
<dbReference type="InterPro" id="IPR036638">
    <property type="entry name" value="HLH_DNA-bd_sf"/>
</dbReference>
<feature type="region of interest" description="Disordered" evidence="5">
    <location>
        <begin position="169"/>
        <end position="236"/>
    </location>
</feature>
<keyword evidence="3" id="KW-0804">Transcription</keyword>
<organism evidence="7 8">
    <name type="scientific">Brassica napus</name>
    <name type="common">Rape</name>
    <dbReference type="NCBI Taxonomy" id="3708"/>
    <lineage>
        <taxon>Eukaryota</taxon>
        <taxon>Viridiplantae</taxon>
        <taxon>Streptophyta</taxon>
        <taxon>Embryophyta</taxon>
        <taxon>Tracheophyta</taxon>
        <taxon>Spermatophyta</taxon>
        <taxon>Magnoliopsida</taxon>
        <taxon>eudicotyledons</taxon>
        <taxon>Gunneridae</taxon>
        <taxon>Pentapetalae</taxon>
        <taxon>rosids</taxon>
        <taxon>malvids</taxon>
        <taxon>Brassicales</taxon>
        <taxon>Brassicaceae</taxon>
        <taxon>Brassiceae</taxon>
        <taxon>Brassica</taxon>
    </lineage>
</organism>
<feature type="compositionally biased region" description="Polar residues" evidence="5">
    <location>
        <begin position="458"/>
        <end position="469"/>
    </location>
</feature>
<keyword evidence="8" id="KW-1185">Reference proteome</keyword>
<dbReference type="InterPro" id="IPR044295">
    <property type="entry name" value="BIM1/2/3"/>
</dbReference>
<feature type="compositionally biased region" description="Basic and acidic residues" evidence="5">
    <location>
        <begin position="470"/>
        <end position="481"/>
    </location>
</feature>
<gene>
    <name evidence="7" type="ORF">HID58_089583</name>
</gene>
<evidence type="ECO:0000256" key="4">
    <source>
        <dbReference type="ARBA" id="ARBA00023242"/>
    </source>
</evidence>
<feature type="compositionally biased region" description="Acidic residues" evidence="5">
    <location>
        <begin position="254"/>
        <end position="263"/>
    </location>
</feature>
<evidence type="ECO:0000256" key="1">
    <source>
        <dbReference type="ARBA" id="ARBA00004123"/>
    </source>
</evidence>
<comment type="subcellular location">
    <subcellularLocation>
        <location evidence="1">Nucleus</location>
    </subcellularLocation>
</comment>